<feature type="region of interest" description="Disordered" evidence="1">
    <location>
        <begin position="72"/>
        <end position="149"/>
    </location>
</feature>
<organism evidence="2 3">
    <name type="scientific">Ignelater luminosus</name>
    <name type="common">Cucubano</name>
    <name type="synonym">Pyrophorus luminosus</name>
    <dbReference type="NCBI Taxonomy" id="2038154"/>
    <lineage>
        <taxon>Eukaryota</taxon>
        <taxon>Metazoa</taxon>
        <taxon>Ecdysozoa</taxon>
        <taxon>Arthropoda</taxon>
        <taxon>Hexapoda</taxon>
        <taxon>Insecta</taxon>
        <taxon>Pterygota</taxon>
        <taxon>Neoptera</taxon>
        <taxon>Endopterygota</taxon>
        <taxon>Coleoptera</taxon>
        <taxon>Polyphaga</taxon>
        <taxon>Elateriformia</taxon>
        <taxon>Elateroidea</taxon>
        <taxon>Elateridae</taxon>
        <taxon>Agrypninae</taxon>
        <taxon>Pyrophorini</taxon>
        <taxon>Ignelater</taxon>
    </lineage>
</organism>
<comment type="caution">
    <text evidence="2">The sequence shown here is derived from an EMBL/GenBank/DDBJ whole genome shotgun (WGS) entry which is preliminary data.</text>
</comment>
<dbReference type="PANTHER" id="PTHR10773:SF19">
    <property type="match status" value="1"/>
</dbReference>
<sequence>MVSSKGERESVISLYKCGKTPSQIVALAKRDAGSSLYIDEPSPSNIQEDINRKNDTSDLDWSNIEDSTYSFDYESNEDSDSSKNDLGSCSTSVSTANPHGNLRKDAKEDREGEKHNVRVKTGISKLMQSGTTEADRRGKKSPPQKKSDEVKEIIGNHIKSLPVISSHYCRNTSKRKHIFTTEFNYGFHRPKKDQCDFCTKYTTFNEESKTTLQEDYDLHLLRKQESSYKERAKLNSDIACFTMDMEKILITPFLKVGKLYYSQKLKTFNFTIYNLANSEAVNYMWHEGIGKKGSSENATCLWKCLIELGSEIREVTFYSDTAAGQNRHCIDAAMFLRAVSLLPVEIINQTFLESEHSEVECDSVRSTIESRGSKVDVFTPESWYTVACTAKTKKPFYRVVELNKIKWLQYKKEDTTRIFFKERLSDTEFKSVVIKKTSTRRDVSCLSDAVSLPYSSSLSVEQKKFESLMRLCQSKCISKSYHQFYKNLKSTSETISPSSSDDE</sequence>
<dbReference type="AlphaFoldDB" id="A0A8K0CDB1"/>
<feature type="compositionally biased region" description="Polar residues" evidence="1">
    <location>
        <begin position="87"/>
        <end position="98"/>
    </location>
</feature>
<evidence type="ECO:0000313" key="2">
    <source>
        <dbReference type="EMBL" id="KAF2885173.1"/>
    </source>
</evidence>
<reference evidence="2" key="1">
    <citation type="submission" date="2019-08" db="EMBL/GenBank/DDBJ databases">
        <title>The genome of the North American firefly Photinus pyralis.</title>
        <authorList>
            <consortium name="Photinus pyralis genome working group"/>
            <person name="Fallon T.R."/>
            <person name="Sander Lower S.E."/>
            <person name="Weng J.-K."/>
        </authorList>
    </citation>
    <scope>NUCLEOTIDE SEQUENCE</scope>
    <source>
        <strain evidence="2">TRF0915ILg1</strain>
        <tissue evidence="2">Whole body</tissue>
    </source>
</reference>
<name>A0A8K0CDB1_IGNLU</name>
<protein>
    <submittedName>
        <fullName evidence="2">Uncharacterized protein</fullName>
    </submittedName>
</protein>
<accession>A0A8K0CDB1</accession>
<dbReference type="OrthoDB" id="10068225at2759"/>
<feature type="compositionally biased region" description="Basic and acidic residues" evidence="1">
    <location>
        <begin position="102"/>
        <end position="116"/>
    </location>
</feature>
<gene>
    <name evidence="2" type="ORF">ILUMI_20999</name>
</gene>
<evidence type="ECO:0000313" key="3">
    <source>
        <dbReference type="Proteomes" id="UP000801492"/>
    </source>
</evidence>
<proteinExistence type="predicted"/>
<dbReference type="Proteomes" id="UP000801492">
    <property type="component" value="Unassembled WGS sequence"/>
</dbReference>
<dbReference type="EMBL" id="VTPC01090022">
    <property type="protein sequence ID" value="KAF2885173.1"/>
    <property type="molecule type" value="Genomic_DNA"/>
</dbReference>
<feature type="region of interest" description="Disordered" evidence="1">
    <location>
        <begin position="35"/>
        <end position="59"/>
    </location>
</feature>
<dbReference type="PANTHER" id="PTHR10773">
    <property type="entry name" value="DNA-DIRECTED RNA POLYMERASES I, II, AND III SUBUNIT RPABC2"/>
    <property type="match status" value="1"/>
</dbReference>
<evidence type="ECO:0000256" key="1">
    <source>
        <dbReference type="SAM" id="MobiDB-lite"/>
    </source>
</evidence>
<keyword evidence="3" id="KW-1185">Reference proteome</keyword>